<accession>A0AAV4U225</accession>
<sequence>MKSRFRFRFTIRALRENFRFRIFIDTSFFCNKQIFPPPYCIGNRWSIISSRYPPCIYNGTFRNVILEIRRCKSLWEMDMAGKFSTSEILKGYFMVHCESTDTFPEDLGSKASVKKGENSKNSRLSLVFKMRNGDRSRK</sequence>
<evidence type="ECO:0000313" key="1">
    <source>
        <dbReference type="EMBL" id="GIY51778.1"/>
    </source>
</evidence>
<keyword evidence="2" id="KW-1185">Reference proteome</keyword>
<dbReference type="Proteomes" id="UP001054945">
    <property type="component" value="Unassembled WGS sequence"/>
</dbReference>
<reference evidence="1 2" key="1">
    <citation type="submission" date="2021-06" db="EMBL/GenBank/DDBJ databases">
        <title>Caerostris extrusa draft genome.</title>
        <authorList>
            <person name="Kono N."/>
            <person name="Arakawa K."/>
        </authorList>
    </citation>
    <scope>NUCLEOTIDE SEQUENCE [LARGE SCALE GENOMIC DNA]</scope>
</reference>
<proteinExistence type="predicted"/>
<organism evidence="1 2">
    <name type="scientific">Caerostris extrusa</name>
    <name type="common">Bark spider</name>
    <name type="synonym">Caerostris bankana</name>
    <dbReference type="NCBI Taxonomy" id="172846"/>
    <lineage>
        <taxon>Eukaryota</taxon>
        <taxon>Metazoa</taxon>
        <taxon>Ecdysozoa</taxon>
        <taxon>Arthropoda</taxon>
        <taxon>Chelicerata</taxon>
        <taxon>Arachnida</taxon>
        <taxon>Araneae</taxon>
        <taxon>Araneomorphae</taxon>
        <taxon>Entelegynae</taxon>
        <taxon>Araneoidea</taxon>
        <taxon>Araneidae</taxon>
        <taxon>Caerostris</taxon>
    </lineage>
</organism>
<comment type="caution">
    <text evidence="1">The sequence shown here is derived from an EMBL/GenBank/DDBJ whole genome shotgun (WGS) entry which is preliminary data.</text>
</comment>
<dbReference type="AlphaFoldDB" id="A0AAV4U225"/>
<dbReference type="EMBL" id="BPLR01012159">
    <property type="protein sequence ID" value="GIY51778.1"/>
    <property type="molecule type" value="Genomic_DNA"/>
</dbReference>
<gene>
    <name evidence="1" type="ORF">CEXT_264721</name>
</gene>
<name>A0AAV4U225_CAEEX</name>
<evidence type="ECO:0000313" key="2">
    <source>
        <dbReference type="Proteomes" id="UP001054945"/>
    </source>
</evidence>
<protein>
    <submittedName>
        <fullName evidence="1">Uncharacterized protein</fullName>
    </submittedName>
</protein>